<name>A0A2K1JI25_PHYPA</name>
<dbReference type="EMBL" id="ABEU02000014">
    <property type="protein sequence ID" value="PNR41212.1"/>
    <property type="molecule type" value="Genomic_DNA"/>
</dbReference>
<reference evidence="2" key="3">
    <citation type="submission" date="2020-12" db="UniProtKB">
        <authorList>
            <consortium name="EnsemblPlants"/>
        </authorList>
    </citation>
    <scope>IDENTIFICATION</scope>
</reference>
<organism evidence="1">
    <name type="scientific">Physcomitrium patens</name>
    <name type="common">Spreading-leaved earth moss</name>
    <name type="synonym">Physcomitrella patens</name>
    <dbReference type="NCBI Taxonomy" id="3218"/>
    <lineage>
        <taxon>Eukaryota</taxon>
        <taxon>Viridiplantae</taxon>
        <taxon>Streptophyta</taxon>
        <taxon>Embryophyta</taxon>
        <taxon>Bryophyta</taxon>
        <taxon>Bryophytina</taxon>
        <taxon>Bryopsida</taxon>
        <taxon>Funariidae</taxon>
        <taxon>Funariales</taxon>
        <taxon>Funariaceae</taxon>
        <taxon>Physcomitrium</taxon>
    </lineage>
</organism>
<dbReference type="Proteomes" id="UP000006727">
    <property type="component" value="Chromosome 14"/>
</dbReference>
<keyword evidence="3" id="KW-1185">Reference proteome</keyword>
<dbReference type="PaxDb" id="3218-PP1S48_167V6.1"/>
<accession>A0A2K1JI25</accession>
<dbReference type="Gramene" id="Pp3c14_16860V3.2">
    <property type="protein sequence ID" value="PAC:32961042.CDS.1"/>
    <property type="gene ID" value="Pp3c14_16860"/>
</dbReference>
<dbReference type="EnsemblPlants" id="Pp3c14_16860V3.1">
    <property type="protein sequence ID" value="PAC:32961041.CDS.1"/>
    <property type="gene ID" value="Pp3c14_16860"/>
</dbReference>
<dbReference type="AlphaFoldDB" id="A0A2K1JI25"/>
<dbReference type="Gramene" id="Pp3c14_16860V3.1">
    <property type="protein sequence ID" value="PAC:32961041.CDS.1"/>
    <property type="gene ID" value="Pp3c14_16860"/>
</dbReference>
<protein>
    <submittedName>
        <fullName evidence="1 2">Uncharacterized protein</fullName>
    </submittedName>
</protein>
<proteinExistence type="predicted"/>
<dbReference type="EnsemblPlants" id="Pp3c14_16860V3.2">
    <property type="protein sequence ID" value="PAC:32961042.CDS.1"/>
    <property type="gene ID" value="Pp3c14_16860"/>
</dbReference>
<dbReference type="InParanoid" id="A0A2K1JI25"/>
<gene>
    <name evidence="1" type="ORF">PHYPA_018615</name>
</gene>
<evidence type="ECO:0000313" key="2">
    <source>
        <dbReference type="EnsemblPlants" id="PAC:32961041.CDS.1"/>
    </source>
</evidence>
<evidence type="ECO:0000313" key="3">
    <source>
        <dbReference type="Proteomes" id="UP000006727"/>
    </source>
</evidence>
<sequence>MEDMVDEIVSIGTYYERERKGQPSNRNWRYLKGSQSLHQTLQLLSIKQSFGA</sequence>
<evidence type="ECO:0000313" key="1">
    <source>
        <dbReference type="EMBL" id="PNR41212.1"/>
    </source>
</evidence>
<reference evidence="1 3" key="1">
    <citation type="journal article" date="2008" name="Science">
        <title>The Physcomitrella genome reveals evolutionary insights into the conquest of land by plants.</title>
        <authorList>
            <person name="Rensing S."/>
            <person name="Lang D."/>
            <person name="Zimmer A."/>
            <person name="Terry A."/>
            <person name="Salamov A."/>
            <person name="Shapiro H."/>
            <person name="Nishiyama T."/>
            <person name="Perroud P.-F."/>
            <person name="Lindquist E."/>
            <person name="Kamisugi Y."/>
            <person name="Tanahashi T."/>
            <person name="Sakakibara K."/>
            <person name="Fujita T."/>
            <person name="Oishi K."/>
            <person name="Shin-I T."/>
            <person name="Kuroki Y."/>
            <person name="Toyoda A."/>
            <person name="Suzuki Y."/>
            <person name="Hashimoto A."/>
            <person name="Yamaguchi K."/>
            <person name="Sugano A."/>
            <person name="Kohara Y."/>
            <person name="Fujiyama A."/>
            <person name="Anterola A."/>
            <person name="Aoki S."/>
            <person name="Ashton N."/>
            <person name="Barbazuk W.B."/>
            <person name="Barker E."/>
            <person name="Bennetzen J."/>
            <person name="Bezanilla M."/>
            <person name="Blankenship R."/>
            <person name="Cho S.H."/>
            <person name="Dutcher S."/>
            <person name="Estelle M."/>
            <person name="Fawcett J.A."/>
            <person name="Gundlach H."/>
            <person name="Hanada K."/>
            <person name="Heyl A."/>
            <person name="Hicks K.A."/>
            <person name="Hugh J."/>
            <person name="Lohr M."/>
            <person name="Mayer K."/>
            <person name="Melkozernov A."/>
            <person name="Murata T."/>
            <person name="Nelson D."/>
            <person name="Pils B."/>
            <person name="Prigge M."/>
            <person name="Reiss B."/>
            <person name="Renner T."/>
            <person name="Rombauts S."/>
            <person name="Rushton P."/>
            <person name="Sanderfoot A."/>
            <person name="Schween G."/>
            <person name="Shiu S.-H."/>
            <person name="Stueber K."/>
            <person name="Theodoulou F.L."/>
            <person name="Tu H."/>
            <person name="Van de Peer Y."/>
            <person name="Verrier P.J."/>
            <person name="Waters E."/>
            <person name="Wood A."/>
            <person name="Yang L."/>
            <person name="Cove D."/>
            <person name="Cuming A."/>
            <person name="Hasebe M."/>
            <person name="Lucas S."/>
            <person name="Mishler D.B."/>
            <person name="Reski R."/>
            <person name="Grigoriev I."/>
            <person name="Quatrano R.S."/>
            <person name="Boore J.L."/>
        </authorList>
    </citation>
    <scope>NUCLEOTIDE SEQUENCE [LARGE SCALE GENOMIC DNA]</scope>
    <source>
        <strain evidence="2 3">cv. Gransden 2004</strain>
    </source>
</reference>
<reference evidence="1 3" key="2">
    <citation type="journal article" date="2018" name="Plant J.">
        <title>The Physcomitrella patens chromosome-scale assembly reveals moss genome structure and evolution.</title>
        <authorList>
            <person name="Lang D."/>
            <person name="Ullrich K.K."/>
            <person name="Murat F."/>
            <person name="Fuchs J."/>
            <person name="Jenkins J."/>
            <person name="Haas F.B."/>
            <person name="Piednoel M."/>
            <person name="Gundlach H."/>
            <person name="Van Bel M."/>
            <person name="Meyberg R."/>
            <person name="Vives C."/>
            <person name="Morata J."/>
            <person name="Symeonidi A."/>
            <person name="Hiss M."/>
            <person name="Muchero W."/>
            <person name="Kamisugi Y."/>
            <person name="Saleh O."/>
            <person name="Blanc G."/>
            <person name="Decker E.L."/>
            <person name="van Gessel N."/>
            <person name="Grimwood J."/>
            <person name="Hayes R.D."/>
            <person name="Graham S.W."/>
            <person name="Gunter L.E."/>
            <person name="McDaniel S.F."/>
            <person name="Hoernstein S.N.W."/>
            <person name="Larsson A."/>
            <person name="Li F.W."/>
            <person name="Perroud P.F."/>
            <person name="Phillips J."/>
            <person name="Ranjan P."/>
            <person name="Rokshar D.S."/>
            <person name="Rothfels C.J."/>
            <person name="Schneider L."/>
            <person name="Shu S."/>
            <person name="Stevenson D.W."/>
            <person name="Thummler F."/>
            <person name="Tillich M."/>
            <person name="Villarreal Aguilar J.C."/>
            <person name="Widiez T."/>
            <person name="Wong G.K."/>
            <person name="Wymore A."/>
            <person name="Zhang Y."/>
            <person name="Zimmer A.D."/>
            <person name="Quatrano R.S."/>
            <person name="Mayer K.F.X."/>
            <person name="Goodstein D."/>
            <person name="Casacuberta J.M."/>
            <person name="Vandepoele K."/>
            <person name="Reski R."/>
            <person name="Cuming A.C."/>
            <person name="Tuskan G.A."/>
            <person name="Maumus F."/>
            <person name="Salse J."/>
            <person name="Schmutz J."/>
            <person name="Rensing S.A."/>
        </authorList>
    </citation>
    <scope>NUCLEOTIDE SEQUENCE [LARGE SCALE GENOMIC DNA]</scope>
    <source>
        <strain evidence="2 3">cv. Gransden 2004</strain>
    </source>
</reference>